<evidence type="ECO:0000256" key="4">
    <source>
        <dbReference type="ARBA" id="ARBA00022741"/>
    </source>
</evidence>
<gene>
    <name evidence="7" type="ORF">SCUD_LOCUS3036</name>
</gene>
<evidence type="ECO:0000313" key="9">
    <source>
        <dbReference type="WBParaSite" id="SCUD_0000303601-mRNA-1"/>
    </source>
</evidence>
<name>A0A183JK08_9TREM</name>
<evidence type="ECO:0000256" key="2">
    <source>
        <dbReference type="ARBA" id="ARBA00022598"/>
    </source>
</evidence>
<dbReference type="GO" id="GO:0004357">
    <property type="term" value="F:glutamate-cysteine ligase activity"/>
    <property type="evidence" value="ECO:0007669"/>
    <property type="project" value="UniProtKB-UniRule"/>
</dbReference>
<evidence type="ECO:0000256" key="6">
    <source>
        <dbReference type="RuleBase" id="RU367135"/>
    </source>
</evidence>
<dbReference type="PANTHER" id="PTHR11164:SF0">
    <property type="entry name" value="GLUTAMATE--CYSTEINE LIGASE CATALYTIC SUBUNIT"/>
    <property type="match status" value="1"/>
</dbReference>
<dbReference type="Gene3D" id="1.10.8.960">
    <property type="match status" value="1"/>
</dbReference>
<dbReference type="Pfam" id="PF03074">
    <property type="entry name" value="GCS"/>
    <property type="match status" value="1"/>
</dbReference>
<sequence>MTTAKWMRSRIMKHPDYKNDSCISSQINSDIIKECWDITKGIIRPPELLPHDSVTVSCSSLPCKLMKNFSECNESIKYTVVDHNNDH</sequence>
<keyword evidence="2 6" id="KW-0436">Ligase</keyword>
<evidence type="ECO:0000256" key="5">
    <source>
        <dbReference type="ARBA" id="ARBA00022840"/>
    </source>
</evidence>
<keyword evidence="3 6" id="KW-0317">Glutathione biosynthesis</keyword>
<dbReference type="InterPro" id="IPR004308">
    <property type="entry name" value="GCS"/>
</dbReference>
<protein>
    <recommendedName>
        <fullName evidence="1 6">Glutamate--cysteine ligase</fullName>
        <ecNumber evidence="1 6">6.3.2.2</ecNumber>
    </recommendedName>
    <alternativeName>
        <fullName evidence="6">Gamma-ECS</fullName>
    </alternativeName>
    <alternativeName>
        <fullName evidence="6">Gamma-glutamylcysteine synthetase</fullName>
    </alternativeName>
</protein>
<keyword evidence="5 6" id="KW-0067">ATP-binding</keyword>
<comment type="catalytic activity">
    <reaction evidence="6">
        <text>L-cysteine + L-glutamate + ATP = gamma-L-glutamyl-L-cysteine + ADP + phosphate + H(+)</text>
        <dbReference type="Rhea" id="RHEA:13285"/>
        <dbReference type="ChEBI" id="CHEBI:15378"/>
        <dbReference type="ChEBI" id="CHEBI:29985"/>
        <dbReference type="ChEBI" id="CHEBI:30616"/>
        <dbReference type="ChEBI" id="CHEBI:35235"/>
        <dbReference type="ChEBI" id="CHEBI:43474"/>
        <dbReference type="ChEBI" id="CHEBI:58173"/>
        <dbReference type="ChEBI" id="CHEBI:456216"/>
        <dbReference type="EC" id="6.3.2.2"/>
    </reaction>
</comment>
<dbReference type="EC" id="6.3.2.2" evidence="1 6"/>
<evidence type="ECO:0000256" key="1">
    <source>
        <dbReference type="ARBA" id="ARBA00012220"/>
    </source>
</evidence>
<proteinExistence type="inferred from homology"/>
<comment type="pathway">
    <text evidence="6">Sulfur metabolism; glutathione biosynthesis; glutathione from L-cysteine and L-glutamate: step 1/2.</text>
</comment>
<dbReference type="GO" id="GO:0006750">
    <property type="term" value="P:glutathione biosynthetic process"/>
    <property type="evidence" value="ECO:0007669"/>
    <property type="project" value="UniProtKB-UniRule"/>
</dbReference>
<reference evidence="9" key="1">
    <citation type="submission" date="2016-06" db="UniProtKB">
        <authorList>
            <consortium name="WormBaseParasite"/>
        </authorList>
    </citation>
    <scope>IDENTIFICATION</scope>
</reference>
<evidence type="ECO:0000256" key="3">
    <source>
        <dbReference type="ARBA" id="ARBA00022684"/>
    </source>
</evidence>
<dbReference type="PANTHER" id="PTHR11164">
    <property type="entry name" value="GLUTAMATE CYSTEINE LIGASE"/>
    <property type="match status" value="1"/>
</dbReference>
<dbReference type="WBParaSite" id="SCUD_0000303601-mRNA-1">
    <property type="protein sequence ID" value="SCUD_0000303601-mRNA-1"/>
    <property type="gene ID" value="SCUD_0000303601"/>
</dbReference>
<comment type="similarity">
    <text evidence="6">Belongs to the glutamate--cysteine ligase type 3 family.</text>
</comment>
<keyword evidence="4 6" id="KW-0547">Nucleotide-binding</keyword>
<evidence type="ECO:0000313" key="7">
    <source>
        <dbReference type="EMBL" id="VDO78797.1"/>
    </source>
</evidence>
<dbReference type="STRING" id="6186.A0A183JK08"/>
<dbReference type="GO" id="GO:0005524">
    <property type="term" value="F:ATP binding"/>
    <property type="evidence" value="ECO:0007669"/>
    <property type="project" value="UniProtKB-UniRule"/>
</dbReference>
<evidence type="ECO:0000313" key="8">
    <source>
        <dbReference type="Proteomes" id="UP000279833"/>
    </source>
</evidence>
<accession>A0A183JK08</accession>
<organism evidence="9">
    <name type="scientific">Schistosoma curassoni</name>
    <dbReference type="NCBI Taxonomy" id="6186"/>
    <lineage>
        <taxon>Eukaryota</taxon>
        <taxon>Metazoa</taxon>
        <taxon>Spiralia</taxon>
        <taxon>Lophotrochozoa</taxon>
        <taxon>Platyhelminthes</taxon>
        <taxon>Trematoda</taxon>
        <taxon>Digenea</taxon>
        <taxon>Strigeidida</taxon>
        <taxon>Schistosomatoidea</taxon>
        <taxon>Schistosomatidae</taxon>
        <taxon>Schistosoma</taxon>
    </lineage>
</organism>
<dbReference type="AlphaFoldDB" id="A0A183JK08"/>
<keyword evidence="8" id="KW-1185">Reference proteome</keyword>
<dbReference type="EMBL" id="UZAK01003236">
    <property type="protein sequence ID" value="VDO78797.1"/>
    <property type="molecule type" value="Genomic_DNA"/>
</dbReference>
<reference evidence="7 8" key="2">
    <citation type="submission" date="2018-11" db="EMBL/GenBank/DDBJ databases">
        <authorList>
            <consortium name="Pathogen Informatics"/>
        </authorList>
    </citation>
    <scope>NUCLEOTIDE SEQUENCE [LARGE SCALE GENOMIC DNA]</scope>
    <source>
        <strain evidence="7">Dakar</strain>
        <strain evidence="8">Dakar, Senegal</strain>
    </source>
</reference>
<dbReference type="Proteomes" id="UP000279833">
    <property type="component" value="Unassembled WGS sequence"/>
</dbReference>